<comment type="similarity">
    <text evidence="1 7">Belongs to the polyribonucleotide nucleotidyltransferase family.</text>
</comment>
<protein>
    <recommendedName>
        <fullName evidence="7">Polyribonucleotide nucleotidyltransferase</fullName>
        <ecNumber evidence="7">2.7.7.8</ecNumber>
    </recommendedName>
    <alternativeName>
        <fullName evidence="7">Polynucleotide phosphorylase</fullName>
        <shortName evidence="7">PNPase</shortName>
    </alternativeName>
</protein>
<evidence type="ECO:0000256" key="7">
    <source>
        <dbReference type="HAMAP-Rule" id="MF_01595"/>
    </source>
</evidence>
<dbReference type="EC" id="2.7.7.8" evidence="7"/>
<comment type="function">
    <text evidence="7">Involved in mRNA degradation. Catalyzes the phosphorolysis of single-stranded polyribonucleotides processively in the 3'- to 5'-direction.</text>
</comment>
<evidence type="ECO:0000313" key="9">
    <source>
        <dbReference type="EMBL" id="MBF5059508.1"/>
    </source>
</evidence>
<dbReference type="SMART" id="SM00316">
    <property type="entry name" value="S1"/>
    <property type="match status" value="1"/>
</dbReference>
<keyword evidence="3 7" id="KW-0808">Transferase</keyword>
<proteinExistence type="inferred from homology"/>
<reference evidence="9 10" key="1">
    <citation type="submission" date="2020-01" db="EMBL/GenBank/DDBJ databases">
        <title>Draft genome sequence of Cand. Neptunochlamydia vexilliferae K9.</title>
        <authorList>
            <person name="Schulz F."/>
            <person name="Koestlbacher S."/>
            <person name="Wascher F."/>
            <person name="Pizzetti I."/>
            <person name="Horn M."/>
        </authorList>
    </citation>
    <scope>NUCLEOTIDE SEQUENCE [LARGE SCALE GENOMIC DNA]</scope>
    <source>
        <strain evidence="9 10">K9</strain>
    </source>
</reference>
<dbReference type="Pfam" id="PF01138">
    <property type="entry name" value="RNase_PH"/>
    <property type="match status" value="2"/>
</dbReference>
<dbReference type="Pfam" id="PF00013">
    <property type="entry name" value="KH_1"/>
    <property type="match status" value="1"/>
</dbReference>
<dbReference type="HAMAP" id="MF_01595">
    <property type="entry name" value="PNPase"/>
    <property type="match status" value="1"/>
</dbReference>
<dbReference type="Gene3D" id="3.30.230.70">
    <property type="entry name" value="GHMP Kinase, N-terminal domain"/>
    <property type="match status" value="2"/>
</dbReference>
<dbReference type="SUPFAM" id="SSF55666">
    <property type="entry name" value="Ribonuclease PH domain 2-like"/>
    <property type="match status" value="2"/>
</dbReference>
<keyword evidence="10" id="KW-1185">Reference proteome</keyword>
<dbReference type="InterPro" id="IPR015848">
    <property type="entry name" value="PNPase_PH_RNA-bd_bac/org-type"/>
</dbReference>
<evidence type="ECO:0000313" key="10">
    <source>
        <dbReference type="Proteomes" id="UP001194714"/>
    </source>
</evidence>
<dbReference type="PANTHER" id="PTHR11252">
    <property type="entry name" value="POLYRIBONUCLEOTIDE NUCLEOTIDYLTRANSFERASE"/>
    <property type="match status" value="1"/>
</dbReference>
<dbReference type="Gene3D" id="3.30.1370.10">
    <property type="entry name" value="K Homology domain, type 1"/>
    <property type="match status" value="1"/>
</dbReference>
<feature type="domain" description="S1 motif" evidence="8">
    <location>
        <begin position="625"/>
        <end position="693"/>
    </location>
</feature>
<dbReference type="Pfam" id="PF03726">
    <property type="entry name" value="PNPase"/>
    <property type="match status" value="1"/>
</dbReference>
<evidence type="ECO:0000256" key="6">
    <source>
        <dbReference type="ARBA" id="ARBA00022884"/>
    </source>
</evidence>
<dbReference type="Proteomes" id="UP001194714">
    <property type="component" value="Unassembled WGS sequence"/>
</dbReference>
<accession>A0ABS0AZF3</accession>
<dbReference type="PIRSF" id="PIRSF005499">
    <property type="entry name" value="PNPase"/>
    <property type="match status" value="1"/>
</dbReference>
<comment type="cofactor">
    <cofactor evidence="7">
        <name>Mg(2+)</name>
        <dbReference type="ChEBI" id="CHEBI:18420"/>
    </cofactor>
</comment>
<keyword evidence="2 7" id="KW-0963">Cytoplasm</keyword>
<dbReference type="RefSeq" id="WP_194847810.1">
    <property type="nucleotide sequence ID" value="NZ_JAAEJV010000025.1"/>
</dbReference>
<evidence type="ECO:0000256" key="5">
    <source>
        <dbReference type="ARBA" id="ARBA00022842"/>
    </source>
</evidence>
<dbReference type="InterPro" id="IPR036612">
    <property type="entry name" value="KH_dom_type_1_sf"/>
</dbReference>
<dbReference type="PANTHER" id="PTHR11252:SF0">
    <property type="entry name" value="POLYRIBONUCLEOTIDE NUCLEOTIDYLTRANSFERASE 1, MITOCHONDRIAL"/>
    <property type="match status" value="1"/>
</dbReference>
<dbReference type="EMBL" id="JAAEJV010000025">
    <property type="protein sequence ID" value="MBF5059508.1"/>
    <property type="molecule type" value="Genomic_DNA"/>
</dbReference>
<dbReference type="PROSITE" id="PS50126">
    <property type="entry name" value="S1"/>
    <property type="match status" value="1"/>
</dbReference>
<dbReference type="Gene3D" id="2.40.50.140">
    <property type="entry name" value="Nucleic acid-binding proteins"/>
    <property type="match status" value="1"/>
</dbReference>
<dbReference type="InterPro" id="IPR027408">
    <property type="entry name" value="PNPase/RNase_PH_dom_sf"/>
</dbReference>
<sequence length="702" mass="77091">MEKLEAQSITISVGGREIIFETGKIARQAGGAVMVRAGDTMLLGTACMGPALDEVDFLPMRVDYQEKFSSAGKTLGGFIKREGRPTEKETLTCRLIDRPIRPMFEDGYYSDTQIITTVLSYDGVNQTEPLAICAASAALVLSEIPFIKPIGAVRVGMIDGNFIINPTLEEMESSVLDLVIAGTEDAILMIEGYCDFLSEDQIMDSIDAGHEAIKVICQKLGEWQQVIGKEKNREGLRFLPEGLMEEVDQIMAAPLKDAIRIVEKDARNTAISEIKEKVKESLLPEEDAKYKPFEVGMAMKKVTAHHMRQMVLKEKKRCDGRNTSDVRQIWVDMAPLPRTHGSTLFTRGETQAIAVCTLGGESMGQRYETLDKADGLRNFYLQYSFPPYSVGEVGRMGPPGRREVGHGKLAERALTATIPNKDDFPYTIRLESNITESNGSSSMASICGCCLAMMEAGVPIKRPIAGIAMGLILEKESFAVLSDILGMEDALGDMDFKIAGDENGITAFQLDIKVEGIDKQIMKTALAQAKEGRIHILKKMLEACPKSKESLSEYAPRIETIKIKPSQIGTVIGPGGKQIRAIVEETGVDINIDDDGYVSIASTCSKGMDRARQIIHDLTAEVEEGKTYKGKVVSVKDFGLFVAILNVQGLCHISEIKHERIERISDHYKEGDEIEVKVLKVDPKTGKISLSRKALLEAPVKA</sequence>
<dbReference type="SUPFAM" id="SSF54791">
    <property type="entry name" value="Eukaryotic type KH-domain (KH-domain type I)"/>
    <property type="match status" value="1"/>
</dbReference>
<dbReference type="InterPro" id="IPR001247">
    <property type="entry name" value="ExoRNase_PH_dom1"/>
</dbReference>
<evidence type="ECO:0000256" key="4">
    <source>
        <dbReference type="ARBA" id="ARBA00022695"/>
    </source>
</evidence>
<comment type="subcellular location">
    <subcellularLocation>
        <location evidence="7">Cytoplasm</location>
    </subcellularLocation>
</comment>
<dbReference type="InterPro" id="IPR036456">
    <property type="entry name" value="PNPase_PH_RNA-bd_sf"/>
</dbReference>
<dbReference type="InterPro" id="IPR020568">
    <property type="entry name" value="Ribosomal_Su5_D2-typ_SF"/>
</dbReference>
<feature type="binding site" evidence="7">
    <location>
        <position position="495"/>
    </location>
    <ligand>
        <name>Mg(2+)</name>
        <dbReference type="ChEBI" id="CHEBI:18420"/>
    </ligand>
</feature>
<dbReference type="NCBIfam" id="NF008805">
    <property type="entry name" value="PRK11824.1"/>
    <property type="match status" value="1"/>
</dbReference>
<keyword evidence="5 7" id="KW-0460">Magnesium</keyword>
<dbReference type="PROSITE" id="PS50084">
    <property type="entry name" value="KH_TYPE_1"/>
    <property type="match status" value="1"/>
</dbReference>
<dbReference type="CDD" id="cd11363">
    <property type="entry name" value="RNase_PH_PNPase_1"/>
    <property type="match status" value="1"/>
</dbReference>
<dbReference type="SMART" id="SM00322">
    <property type="entry name" value="KH"/>
    <property type="match status" value="1"/>
</dbReference>
<dbReference type="GO" id="GO:0004654">
    <property type="term" value="F:polyribonucleotide nucleotidyltransferase activity"/>
    <property type="evidence" value="ECO:0007669"/>
    <property type="project" value="UniProtKB-EC"/>
</dbReference>
<evidence type="ECO:0000259" key="8">
    <source>
        <dbReference type="PROSITE" id="PS50126"/>
    </source>
</evidence>
<dbReference type="SUPFAM" id="SSF46915">
    <property type="entry name" value="Polynucleotide phosphorylase/guanosine pentaphosphate synthase (PNPase/GPSI), domain 3"/>
    <property type="match status" value="1"/>
</dbReference>
<keyword evidence="4 7" id="KW-0548">Nucleotidyltransferase</keyword>
<dbReference type="CDD" id="cd11364">
    <property type="entry name" value="RNase_PH_PNPase_2"/>
    <property type="match status" value="1"/>
</dbReference>
<keyword evidence="6 7" id="KW-0694">RNA-binding</keyword>
<dbReference type="NCBIfam" id="TIGR03591">
    <property type="entry name" value="polynuc_phos"/>
    <property type="match status" value="1"/>
</dbReference>
<dbReference type="InterPro" id="IPR012340">
    <property type="entry name" value="NA-bd_OB-fold"/>
</dbReference>
<dbReference type="InterPro" id="IPR036345">
    <property type="entry name" value="ExoRNase_PH_dom2_sf"/>
</dbReference>
<evidence type="ECO:0000256" key="3">
    <source>
        <dbReference type="ARBA" id="ARBA00022679"/>
    </source>
</evidence>
<gene>
    <name evidence="7" type="primary">pnp</name>
    <name evidence="9" type="ORF">NEPTK9_001022</name>
</gene>
<dbReference type="InterPro" id="IPR003029">
    <property type="entry name" value="S1_domain"/>
</dbReference>
<evidence type="ECO:0000256" key="2">
    <source>
        <dbReference type="ARBA" id="ARBA00022490"/>
    </source>
</evidence>
<comment type="caution">
    <text evidence="9">The sequence shown here is derived from an EMBL/GenBank/DDBJ whole genome shotgun (WGS) entry which is preliminary data.</text>
</comment>
<keyword evidence="7" id="KW-0479">Metal-binding</keyword>
<dbReference type="SUPFAM" id="SSF54211">
    <property type="entry name" value="Ribosomal protein S5 domain 2-like"/>
    <property type="match status" value="2"/>
</dbReference>
<dbReference type="CDD" id="cd02393">
    <property type="entry name" value="KH-I_PNPase"/>
    <property type="match status" value="1"/>
</dbReference>
<organism evidence="9 10">
    <name type="scientific">Candidatus Neptunichlamydia vexilliferae</name>
    <dbReference type="NCBI Taxonomy" id="1651774"/>
    <lineage>
        <taxon>Bacteria</taxon>
        <taxon>Pseudomonadati</taxon>
        <taxon>Chlamydiota</taxon>
        <taxon>Chlamydiia</taxon>
        <taxon>Parachlamydiales</taxon>
        <taxon>Simkaniaceae</taxon>
        <taxon>Candidatus Neptunichlamydia</taxon>
    </lineage>
</organism>
<dbReference type="InterPro" id="IPR015847">
    <property type="entry name" value="ExoRNase_PH_dom2"/>
</dbReference>
<dbReference type="InterPro" id="IPR004088">
    <property type="entry name" value="KH_dom_type_1"/>
</dbReference>
<dbReference type="InterPro" id="IPR004087">
    <property type="entry name" value="KH_dom"/>
</dbReference>
<dbReference type="Pfam" id="PF03725">
    <property type="entry name" value="RNase_PH_C"/>
    <property type="match status" value="1"/>
</dbReference>
<dbReference type="InterPro" id="IPR012162">
    <property type="entry name" value="PNPase"/>
</dbReference>
<dbReference type="SUPFAM" id="SSF50249">
    <property type="entry name" value="Nucleic acid-binding proteins"/>
    <property type="match status" value="1"/>
</dbReference>
<name>A0ABS0AZF3_9BACT</name>
<feature type="binding site" evidence="7">
    <location>
        <position position="489"/>
    </location>
    <ligand>
        <name>Mg(2+)</name>
        <dbReference type="ChEBI" id="CHEBI:18420"/>
    </ligand>
</feature>
<evidence type="ECO:0000256" key="1">
    <source>
        <dbReference type="ARBA" id="ARBA00007404"/>
    </source>
</evidence>
<comment type="catalytic activity">
    <reaction evidence="7">
        <text>RNA(n+1) + phosphate = RNA(n) + a ribonucleoside 5'-diphosphate</text>
        <dbReference type="Rhea" id="RHEA:22096"/>
        <dbReference type="Rhea" id="RHEA-COMP:14527"/>
        <dbReference type="Rhea" id="RHEA-COMP:17342"/>
        <dbReference type="ChEBI" id="CHEBI:43474"/>
        <dbReference type="ChEBI" id="CHEBI:57930"/>
        <dbReference type="ChEBI" id="CHEBI:140395"/>
        <dbReference type="EC" id="2.7.7.8"/>
    </reaction>
</comment>
<dbReference type="Pfam" id="PF00575">
    <property type="entry name" value="S1"/>
    <property type="match status" value="1"/>
</dbReference>